<feature type="transmembrane region" description="Helical" evidence="1">
    <location>
        <begin position="88"/>
        <end position="108"/>
    </location>
</feature>
<name>A0ABQ6GJR0_9BACL</name>
<proteinExistence type="predicted"/>
<comment type="caution">
    <text evidence="2">The sequence shown here is derived from an EMBL/GenBank/DDBJ whole genome shotgun (WGS) entry which is preliminary data.</text>
</comment>
<gene>
    <name evidence="2" type="ORF">MU1_50710</name>
</gene>
<dbReference type="Pfam" id="PF04307">
    <property type="entry name" value="YdjM"/>
    <property type="match status" value="1"/>
</dbReference>
<dbReference type="PANTHER" id="PTHR35531:SF1">
    <property type="entry name" value="INNER MEMBRANE PROTEIN YBCI-RELATED"/>
    <property type="match status" value="1"/>
</dbReference>
<evidence type="ECO:0000313" key="3">
    <source>
        <dbReference type="Proteomes" id="UP001157114"/>
    </source>
</evidence>
<organism evidence="2 3">
    <name type="scientific">Paenibacillus glycanilyticus</name>
    <dbReference type="NCBI Taxonomy" id="126569"/>
    <lineage>
        <taxon>Bacteria</taxon>
        <taxon>Bacillati</taxon>
        <taxon>Bacillota</taxon>
        <taxon>Bacilli</taxon>
        <taxon>Bacillales</taxon>
        <taxon>Paenibacillaceae</taxon>
        <taxon>Paenibacillus</taxon>
    </lineage>
</organism>
<reference evidence="2 3" key="1">
    <citation type="submission" date="2023-03" db="EMBL/GenBank/DDBJ databases">
        <title>Draft genome sequence of the bacteria which degrade cell wall of Tricholomamatutake.</title>
        <authorList>
            <person name="Konishi Y."/>
            <person name="Fukuta Y."/>
            <person name="Shirasaka N."/>
        </authorList>
    </citation>
    <scope>NUCLEOTIDE SEQUENCE [LARGE SCALE GENOMIC DNA]</scope>
    <source>
        <strain evidence="3">mu1</strain>
    </source>
</reference>
<evidence type="ECO:0000256" key="1">
    <source>
        <dbReference type="SAM" id="Phobius"/>
    </source>
</evidence>
<accession>A0ABQ6GJR0</accession>
<keyword evidence="3" id="KW-1185">Reference proteome</keyword>
<evidence type="ECO:0000313" key="2">
    <source>
        <dbReference type="EMBL" id="GLX70725.1"/>
    </source>
</evidence>
<feature type="transmembrane region" description="Helical" evidence="1">
    <location>
        <begin position="120"/>
        <end position="143"/>
    </location>
</feature>
<feature type="transmembrane region" description="Helical" evidence="1">
    <location>
        <begin position="59"/>
        <end position="81"/>
    </location>
</feature>
<evidence type="ECO:0008006" key="4">
    <source>
        <dbReference type="Google" id="ProtNLM"/>
    </source>
</evidence>
<keyword evidence="1" id="KW-0812">Transmembrane</keyword>
<dbReference type="PANTHER" id="PTHR35531">
    <property type="entry name" value="INNER MEMBRANE PROTEIN YBCI-RELATED"/>
    <property type="match status" value="1"/>
</dbReference>
<sequence length="215" mass="22909">MKGTTHLTIGVAIGAAAAAHYPFSIANAATYLAVAAFSALSADLDGPSLLSSKAGKLSKWLHNLLQGSGWLLTAVAVYLYISDKYWNIPLSIACATLLLLGLVVQGGMIRNALVSAVGVALLYGGVNLSISWLIGLGVFIAWAPWLKHRGLTHTVWAVIAWGAIAWGLEQQLQLEGLMQIAVIGYLSHLVADTLTPSGVKWLYPMIKKSFKIPFL</sequence>
<protein>
    <recommendedName>
        <fullName evidence="4">Metal-dependent hydrolase</fullName>
    </recommendedName>
</protein>
<dbReference type="InterPro" id="IPR007404">
    <property type="entry name" value="YdjM-like"/>
</dbReference>
<dbReference type="Proteomes" id="UP001157114">
    <property type="component" value="Unassembled WGS sequence"/>
</dbReference>
<dbReference type="EMBL" id="BSSQ01000019">
    <property type="protein sequence ID" value="GLX70725.1"/>
    <property type="molecule type" value="Genomic_DNA"/>
</dbReference>
<keyword evidence="1" id="KW-1133">Transmembrane helix</keyword>
<dbReference type="RefSeq" id="WP_284241500.1">
    <property type="nucleotide sequence ID" value="NZ_BSSQ01000019.1"/>
</dbReference>
<keyword evidence="1" id="KW-0472">Membrane</keyword>